<reference evidence="1 2" key="1">
    <citation type="submission" date="2016-02" db="EMBL/GenBank/DDBJ databases">
        <title>Genome sequence of Moorella mulderi DSM 14980.</title>
        <authorList>
            <person name="Poehlein A."/>
            <person name="Daniel R."/>
        </authorList>
    </citation>
    <scope>NUCLEOTIDE SEQUENCE [LARGE SCALE GENOMIC DNA]</scope>
    <source>
        <strain evidence="1 2">DSM 14980</strain>
    </source>
</reference>
<name>A0A151ASX5_9FIRM</name>
<comment type="caution">
    <text evidence="1">The sequence shown here is derived from an EMBL/GenBank/DDBJ whole genome shotgun (WGS) entry which is preliminary data.</text>
</comment>
<keyword evidence="2" id="KW-1185">Reference proteome</keyword>
<gene>
    <name evidence="1" type="ORF">MOMUL_29740</name>
</gene>
<sequence length="55" mass="6432">MDMILIRLLLDYLDAEFYRYAQVDLLELELLIVIRLPFSPSPTTINPRNLAEVLP</sequence>
<evidence type="ECO:0000313" key="1">
    <source>
        <dbReference type="EMBL" id="KYH30692.1"/>
    </source>
</evidence>
<dbReference type="AlphaFoldDB" id="A0A151ASX5"/>
<protein>
    <submittedName>
        <fullName evidence="1">Uncharacterized protein</fullName>
    </submittedName>
</protein>
<dbReference type="EMBL" id="LTBC01000023">
    <property type="protein sequence ID" value="KYH30692.1"/>
    <property type="molecule type" value="Genomic_DNA"/>
</dbReference>
<accession>A0A151ASX5</accession>
<proteinExistence type="predicted"/>
<organism evidence="1 2">
    <name type="scientific">Moorella mulderi DSM 14980</name>
    <dbReference type="NCBI Taxonomy" id="1122241"/>
    <lineage>
        <taxon>Bacteria</taxon>
        <taxon>Bacillati</taxon>
        <taxon>Bacillota</taxon>
        <taxon>Clostridia</taxon>
        <taxon>Neomoorellales</taxon>
        <taxon>Neomoorellaceae</taxon>
        <taxon>Neomoorella</taxon>
    </lineage>
</organism>
<dbReference type="Proteomes" id="UP000075670">
    <property type="component" value="Unassembled WGS sequence"/>
</dbReference>
<evidence type="ECO:0000313" key="2">
    <source>
        <dbReference type="Proteomes" id="UP000075670"/>
    </source>
</evidence>